<dbReference type="GO" id="GO:0022625">
    <property type="term" value="C:cytosolic large ribosomal subunit"/>
    <property type="evidence" value="ECO:0007669"/>
    <property type="project" value="TreeGrafter"/>
</dbReference>
<dbReference type="Pfam" id="PF00831">
    <property type="entry name" value="Ribosomal_L29"/>
    <property type="match status" value="1"/>
</dbReference>
<dbReference type="Proteomes" id="UP000469346">
    <property type="component" value="Unassembled WGS sequence"/>
</dbReference>
<keyword evidence="7" id="KW-1185">Reference proteome</keyword>
<evidence type="ECO:0000256" key="4">
    <source>
        <dbReference type="ARBA" id="ARBA00035204"/>
    </source>
</evidence>
<keyword evidence="3 5" id="KW-0687">Ribonucleoprotein</keyword>
<reference evidence="6 7" key="1">
    <citation type="submission" date="2020-02" db="EMBL/GenBank/DDBJ databases">
        <title>Comparative genomics of sulfur disproportionating microorganisms.</title>
        <authorList>
            <person name="Ward L.M."/>
            <person name="Bertran E."/>
            <person name="Johnston D.T."/>
        </authorList>
    </citation>
    <scope>NUCLEOTIDE SEQUENCE [LARGE SCALE GENOMIC DNA]</scope>
    <source>
        <strain evidence="6 7">DSM 100025</strain>
    </source>
</reference>
<dbReference type="FunFam" id="1.10.287.310:FF:000001">
    <property type="entry name" value="50S ribosomal protein L29"/>
    <property type="match status" value="1"/>
</dbReference>
<evidence type="ECO:0000313" key="6">
    <source>
        <dbReference type="EMBL" id="NDY41316.1"/>
    </source>
</evidence>
<dbReference type="CDD" id="cd00427">
    <property type="entry name" value="Ribosomal_L29_HIP"/>
    <property type="match status" value="1"/>
</dbReference>
<dbReference type="PANTHER" id="PTHR10916:SF0">
    <property type="entry name" value="LARGE RIBOSOMAL SUBUNIT PROTEIN UL29C"/>
    <property type="match status" value="1"/>
</dbReference>
<sequence>MTSAKELRELSLEELAAREAELRQELFNLRFQTATHQLENPMRIRSVRRTIARVKTILQERRRGVSAGGPGSEA</sequence>
<evidence type="ECO:0000256" key="5">
    <source>
        <dbReference type="HAMAP-Rule" id="MF_00374"/>
    </source>
</evidence>
<name>A0A6N9TRV9_DISTH</name>
<dbReference type="InterPro" id="IPR050063">
    <property type="entry name" value="Ribosomal_protein_uL29"/>
</dbReference>
<dbReference type="PROSITE" id="PS00579">
    <property type="entry name" value="RIBOSOMAL_L29"/>
    <property type="match status" value="1"/>
</dbReference>
<dbReference type="NCBIfam" id="TIGR00012">
    <property type="entry name" value="L29"/>
    <property type="match status" value="1"/>
</dbReference>
<evidence type="ECO:0000256" key="1">
    <source>
        <dbReference type="ARBA" id="ARBA00009254"/>
    </source>
</evidence>
<evidence type="ECO:0000256" key="3">
    <source>
        <dbReference type="ARBA" id="ARBA00023274"/>
    </source>
</evidence>
<dbReference type="AlphaFoldDB" id="A0A6N9TRV9"/>
<dbReference type="HAMAP" id="MF_00374">
    <property type="entry name" value="Ribosomal_uL29"/>
    <property type="match status" value="1"/>
</dbReference>
<evidence type="ECO:0000256" key="2">
    <source>
        <dbReference type="ARBA" id="ARBA00022980"/>
    </source>
</evidence>
<gene>
    <name evidence="5 6" type="primary">rpmC</name>
    <name evidence="6" type="ORF">G3N55_00430</name>
</gene>
<dbReference type="SUPFAM" id="SSF46561">
    <property type="entry name" value="Ribosomal protein L29 (L29p)"/>
    <property type="match status" value="1"/>
</dbReference>
<keyword evidence="2 5" id="KW-0689">Ribosomal protein</keyword>
<dbReference type="GO" id="GO:0006412">
    <property type="term" value="P:translation"/>
    <property type="evidence" value="ECO:0007669"/>
    <property type="project" value="UniProtKB-UniRule"/>
</dbReference>
<dbReference type="InterPro" id="IPR018254">
    <property type="entry name" value="Ribosomal_uL29_CS"/>
</dbReference>
<organism evidence="6 7">
    <name type="scientific">Dissulfurirhabdus thermomarina</name>
    <dbReference type="NCBI Taxonomy" id="1765737"/>
    <lineage>
        <taxon>Bacteria</taxon>
        <taxon>Deltaproteobacteria</taxon>
        <taxon>Dissulfurirhabdaceae</taxon>
        <taxon>Dissulfurirhabdus</taxon>
    </lineage>
</organism>
<dbReference type="PANTHER" id="PTHR10916">
    <property type="entry name" value="60S RIBOSOMAL PROTEIN L35/50S RIBOSOMAL PROTEIN L29"/>
    <property type="match status" value="1"/>
</dbReference>
<dbReference type="Gene3D" id="1.10.287.310">
    <property type="match status" value="1"/>
</dbReference>
<dbReference type="RefSeq" id="WP_163297476.1">
    <property type="nucleotide sequence ID" value="NZ_JAAGRR010000002.1"/>
</dbReference>
<comment type="similarity">
    <text evidence="1 5">Belongs to the universal ribosomal protein uL29 family.</text>
</comment>
<dbReference type="InterPro" id="IPR036049">
    <property type="entry name" value="Ribosomal_uL29_sf"/>
</dbReference>
<dbReference type="InterPro" id="IPR001854">
    <property type="entry name" value="Ribosomal_uL29"/>
</dbReference>
<proteinExistence type="inferred from homology"/>
<evidence type="ECO:0000313" key="7">
    <source>
        <dbReference type="Proteomes" id="UP000469346"/>
    </source>
</evidence>
<dbReference type="EMBL" id="JAAGRR010000002">
    <property type="protein sequence ID" value="NDY41316.1"/>
    <property type="molecule type" value="Genomic_DNA"/>
</dbReference>
<protein>
    <recommendedName>
        <fullName evidence="4 5">Large ribosomal subunit protein uL29</fullName>
    </recommendedName>
</protein>
<comment type="caution">
    <text evidence="6">The sequence shown here is derived from an EMBL/GenBank/DDBJ whole genome shotgun (WGS) entry which is preliminary data.</text>
</comment>
<accession>A0A6N9TRV9</accession>
<dbReference type="GO" id="GO:0003735">
    <property type="term" value="F:structural constituent of ribosome"/>
    <property type="evidence" value="ECO:0007669"/>
    <property type="project" value="InterPro"/>
</dbReference>